<reference evidence="1 2" key="1">
    <citation type="submission" date="2019-03" db="EMBL/GenBank/DDBJ databases">
        <title>Genomic Encyclopedia of Type Strains, Phase IV (KMG-IV): sequencing the most valuable type-strain genomes for metagenomic binning, comparative biology and taxonomic classification.</title>
        <authorList>
            <person name="Goeker M."/>
        </authorList>
    </citation>
    <scope>NUCLEOTIDE SEQUENCE [LARGE SCALE GENOMIC DNA]</scope>
    <source>
        <strain evidence="1 2">DSM 28697</strain>
    </source>
</reference>
<dbReference type="RefSeq" id="WP_133578604.1">
    <property type="nucleotide sequence ID" value="NZ_SNYJ01000001.1"/>
</dbReference>
<comment type="caution">
    <text evidence="1">The sequence shown here is derived from an EMBL/GenBank/DDBJ whole genome shotgun (WGS) entry which is preliminary data.</text>
</comment>
<dbReference type="AlphaFoldDB" id="A0A4R6UCL3"/>
<accession>A0A4R6UCL3</accession>
<sequence>MPNELLACYQACIDTLRASNECYDACLLETNPAELKECIRLTRECADMCAFAAQAISRKSPYVEQICALCAQICEACGHACGPHQHDYCQRCAKQCFQCAEACRAIFA</sequence>
<dbReference type="PANTHER" id="PTHR37310:SF1">
    <property type="entry name" value="CYTOPLASMIC PROTEIN"/>
    <property type="match status" value="1"/>
</dbReference>
<gene>
    <name evidence="1" type="ORF">EV213_101198</name>
</gene>
<dbReference type="PANTHER" id="PTHR37310">
    <property type="entry name" value="CYTOPLASMIC PROTEIN-RELATED"/>
    <property type="match status" value="1"/>
</dbReference>
<evidence type="ECO:0008006" key="3">
    <source>
        <dbReference type="Google" id="ProtNLM"/>
    </source>
</evidence>
<keyword evidence="2" id="KW-1185">Reference proteome</keyword>
<dbReference type="Proteomes" id="UP000295632">
    <property type="component" value="Unassembled WGS sequence"/>
</dbReference>
<dbReference type="InterPro" id="IPR044543">
    <property type="entry name" value="YHJQ-like"/>
</dbReference>
<dbReference type="CDD" id="cd08026">
    <property type="entry name" value="DUF326"/>
    <property type="match status" value="1"/>
</dbReference>
<dbReference type="Pfam" id="PF03860">
    <property type="entry name" value="Csp"/>
    <property type="match status" value="1"/>
</dbReference>
<dbReference type="OrthoDB" id="5396211at2"/>
<dbReference type="Gene3D" id="1.20.1270.360">
    <property type="match status" value="1"/>
</dbReference>
<protein>
    <recommendedName>
        <fullName evidence="3">Four-helix bundle copper-binding protein</fullName>
    </recommendedName>
</protein>
<evidence type="ECO:0000313" key="1">
    <source>
        <dbReference type="EMBL" id="TDQ42769.1"/>
    </source>
</evidence>
<evidence type="ECO:0000313" key="2">
    <source>
        <dbReference type="Proteomes" id="UP000295632"/>
    </source>
</evidence>
<name>A0A4R6UCL3_9BACI</name>
<proteinExistence type="predicted"/>
<dbReference type="EMBL" id="SNYJ01000001">
    <property type="protein sequence ID" value="TDQ42769.1"/>
    <property type="molecule type" value="Genomic_DNA"/>
</dbReference>
<organism evidence="1 2">
    <name type="scientific">Aureibacillus halotolerans</name>
    <dbReference type="NCBI Taxonomy" id="1508390"/>
    <lineage>
        <taxon>Bacteria</taxon>
        <taxon>Bacillati</taxon>
        <taxon>Bacillota</taxon>
        <taxon>Bacilli</taxon>
        <taxon>Bacillales</taxon>
        <taxon>Bacillaceae</taxon>
        <taxon>Aureibacillus</taxon>
    </lineage>
</organism>
<dbReference type="InterPro" id="IPR005560">
    <property type="entry name" value="Csp_YhjQ"/>
</dbReference>